<dbReference type="SUPFAM" id="SSF51182">
    <property type="entry name" value="RmlC-like cupins"/>
    <property type="match status" value="1"/>
</dbReference>
<dbReference type="EMBL" id="UHJJ01000001">
    <property type="protein sequence ID" value="SUQ12204.1"/>
    <property type="molecule type" value="Genomic_DNA"/>
</dbReference>
<accession>A0A316A1W3</accession>
<dbReference type="Proteomes" id="UP000254051">
    <property type="component" value="Unassembled WGS sequence"/>
</dbReference>
<evidence type="ECO:0000259" key="2">
    <source>
        <dbReference type="Pfam" id="PF07883"/>
    </source>
</evidence>
<dbReference type="InterPro" id="IPR051610">
    <property type="entry name" value="GPI/OXD"/>
</dbReference>
<keyword evidence="1" id="KW-0479">Metal-binding</keyword>
<organism evidence="3 4">
    <name type="scientific">Faecalicatena contorta</name>
    <dbReference type="NCBI Taxonomy" id="39482"/>
    <lineage>
        <taxon>Bacteria</taxon>
        <taxon>Bacillati</taxon>
        <taxon>Bacillota</taxon>
        <taxon>Clostridia</taxon>
        <taxon>Lachnospirales</taxon>
        <taxon>Lachnospiraceae</taxon>
        <taxon>Faecalicatena</taxon>
    </lineage>
</organism>
<dbReference type="InterPro" id="IPR013096">
    <property type="entry name" value="Cupin_2"/>
</dbReference>
<dbReference type="Pfam" id="PF07883">
    <property type="entry name" value="Cupin_2"/>
    <property type="match status" value="1"/>
</dbReference>
<dbReference type="InterPro" id="IPR011051">
    <property type="entry name" value="RmlC_Cupin_sf"/>
</dbReference>
<feature type="domain" description="Cupin type-2" evidence="2">
    <location>
        <begin position="55"/>
        <end position="120"/>
    </location>
</feature>
<keyword evidence="4" id="KW-1185">Reference proteome</keyword>
<dbReference type="RefSeq" id="WP_109708269.1">
    <property type="nucleotide sequence ID" value="NZ_QGDS01000001.1"/>
</dbReference>
<evidence type="ECO:0000313" key="3">
    <source>
        <dbReference type="EMBL" id="SUQ12204.1"/>
    </source>
</evidence>
<reference evidence="4" key="1">
    <citation type="submission" date="2017-07" db="EMBL/GenBank/DDBJ databases">
        <authorList>
            <person name="Varghese N."/>
            <person name="Submissions S."/>
        </authorList>
    </citation>
    <scope>NUCLEOTIDE SEQUENCE [LARGE SCALE GENOMIC DNA]</scope>
    <source>
        <strain evidence="4">NLAE-zl-C134</strain>
    </source>
</reference>
<dbReference type="PANTHER" id="PTHR35848">
    <property type="entry name" value="OXALATE-BINDING PROTEIN"/>
    <property type="match status" value="1"/>
</dbReference>
<dbReference type="Gene3D" id="2.60.120.10">
    <property type="entry name" value="Jelly Rolls"/>
    <property type="match status" value="1"/>
</dbReference>
<protein>
    <submittedName>
        <fullName evidence="3">Cupin domain-containing protein</fullName>
    </submittedName>
</protein>
<dbReference type="AlphaFoldDB" id="A0A316A1W3"/>
<dbReference type="GO" id="GO:0046872">
    <property type="term" value="F:metal ion binding"/>
    <property type="evidence" value="ECO:0007669"/>
    <property type="project" value="UniProtKB-KW"/>
</dbReference>
<proteinExistence type="predicted"/>
<evidence type="ECO:0000313" key="4">
    <source>
        <dbReference type="Proteomes" id="UP000254051"/>
    </source>
</evidence>
<dbReference type="PANTHER" id="PTHR35848:SF6">
    <property type="entry name" value="CUPIN TYPE-2 DOMAIN-CONTAINING PROTEIN"/>
    <property type="match status" value="1"/>
</dbReference>
<gene>
    <name evidence="3" type="ORF">SAMN05216529_10193</name>
</gene>
<sequence length="130" mass="14633">MKHVVNVAAGREPDTDERSLRARVLPREKEVLRDTYYLIDRNEGPSKRLTCGYTVIYPTGTTTGHSHNNMEEIYYFMSGEGIMVVGDDQFPVKAGDACYVPPGQYHTTIQTGILPLAFVWNTCLMDGDEE</sequence>
<dbReference type="InterPro" id="IPR014710">
    <property type="entry name" value="RmlC-like_jellyroll"/>
</dbReference>
<name>A0A316A1W3_9FIRM</name>
<evidence type="ECO:0000256" key="1">
    <source>
        <dbReference type="ARBA" id="ARBA00022723"/>
    </source>
</evidence>
<dbReference type="OrthoDB" id="9797047at2"/>